<dbReference type="PANTHER" id="PTHR23310:SF133">
    <property type="entry name" value="COA BINDING PROTEIN, PUTATIVE (AFU_ORTHOLOGUE AFUA_1G12300)-RELATED"/>
    <property type="match status" value="1"/>
</dbReference>
<accession>A0A316VV55</accession>
<dbReference type="STRING" id="1522189.A0A316VV55"/>
<name>A0A316VV55_9BASI</name>
<feature type="compositionally biased region" description="Low complexity" evidence="2">
    <location>
        <begin position="266"/>
        <end position="275"/>
    </location>
</feature>
<dbReference type="RefSeq" id="XP_025367968.1">
    <property type="nucleotide sequence ID" value="XM_025510894.1"/>
</dbReference>
<evidence type="ECO:0000259" key="3">
    <source>
        <dbReference type="PROSITE" id="PS51228"/>
    </source>
</evidence>
<evidence type="ECO:0000256" key="2">
    <source>
        <dbReference type="SAM" id="MobiDB-lite"/>
    </source>
</evidence>
<dbReference type="InParanoid" id="A0A316VV55"/>
<dbReference type="GO" id="GO:0000062">
    <property type="term" value="F:fatty-acyl-CoA binding"/>
    <property type="evidence" value="ECO:0007669"/>
    <property type="project" value="InterPro"/>
</dbReference>
<dbReference type="Proteomes" id="UP000245783">
    <property type="component" value="Unassembled WGS sequence"/>
</dbReference>
<reference evidence="4 5" key="1">
    <citation type="journal article" date="2018" name="Mol. Biol. Evol.">
        <title>Broad Genomic Sampling Reveals a Smut Pathogenic Ancestry of the Fungal Clade Ustilaginomycotina.</title>
        <authorList>
            <person name="Kijpornyongpan T."/>
            <person name="Mondo S.J."/>
            <person name="Barry K."/>
            <person name="Sandor L."/>
            <person name="Lee J."/>
            <person name="Lipzen A."/>
            <person name="Pangilinan J."/>
            <person name="LaButti K."/>
            <person name="Hainaut M."/>
            <person name="Henrissat B."/>
            <person name="Grigoriev I.V."/>
            <person name="Spatafora J.W."/>
            <person name="Aime M.C."/>
        </authorList>
    </citation>
    <scope>NUCLEOTIDE SEQUENCE [LARGE SCALE GENOMIC DNA]</scope>
    <source>
        <strain evidence="4 5">MCA 4658</strain>
    </source>
</reference>
<dbReference type="EMBL" id="KZ819406">
    <property type="protein sequence ID" value="PWN40808.1"/>
    <property type="molecule type" value="Genomic_DNA"/>
</dbReference>
<keyword evidence="1" id="KW-0446">Lipid-binding</keyword>
<sequence>MSSSAQVIDALFERTVDIVQSLPKTGPIQTSYEEKLALYSLYKQATEGNVTSRRPGMLDMLGRAKWCVHRAIHLDCNPQSCVLIRLSAWCRDAWAGRKGLSSMDAKQLYVESMLRTLRKFSDRPMAIALIEELESYSGDVADRVMSASLAQADSDTDSDTRPPSPGGPAQALHDSESERDAVPQLPPSALASASVSRPTSAQATRGRGAAWAGRQSAGPSASQQGPQRTGMGSAAPAPGAQISDSETESDGDTAERYERRQAELESAAAAAAAARGQGGRRGPPGGQSHGPPAAHSRGYATPQSWSRGPGSLSGHGDQRLYAPPGGARMPPSESATGFGGGAGASLYSTAAPSRAPPGLGGAHGPGPGGAPPSEQHYYHHSGSVRPYAPSSVGGRSGGRPMPQQARGAPSGGGDVEQALQSIQNSLTALHERLNRVETDRGRSGLMGIFFGGSAGAAGGASGGRNSRGGALRAAYGAFADALHDIAILVGLSSTVRGNAAPPSYALASGSRAGRTATGSASGRSIGGSGRSPSGAPLRLAIAVLNLSVRLALDLTSLALLASLVLLLIQRITGRGDPLLLLRIARRWRPRRLLNAPASNRGLQNDAQKASTVQA</sequence>
<gene>
    <name evidence="4" type="ORF">IE81DRAFT_202395</name>
</gene>
<dbReference type="Gene3D" id="1.20.80.10">
    <property type="match status" value="1"/>
</dbReference>
<protein>
    <recommendedName>
        <fullName evidence="3">ACB domain-containing protein</fullName>
    </recommendedName>
</protein>
<feature type="compositionally biased region" description="Low complexity" evidence="2">
    <location>
        <begin position="187"/>
        <end position="218"/>
    </location>
</feature>
<dbReference type="PANTHER" id="PTHR23310">
    <property type="entry name" value="ACYL-COA-BINDING PROTEIN, ACBP"/>
    <property type="match status" value="1"/>
</dbReference>
<evidence type="ECO:0000256" key="1">
    <source>
        <dbReference type="ARBA" id="ARBA00023121"/>
    </source>
</evidence>
<proteinExistence type="predicted"/>
<keyword evidence="5" id="KW-1185">Reference proteome</keyword>
<dbReference type="AlphaFoldDB" id="A0A316VV55"/>
<organism evidence="4 5">
    <name type="scientific">Ceraceosorus guamensis</name>
    <dbReference type="NCBI Taxonomy" id="1522189"/>
    <lineage>
        <taxon>Eukaryota</taxon>
        <taxon>Fungi</taxon>
        <taxon>Dikarya</taxon>
        <taxon>Basidiomycota</taxon>
        <taxon>Ustilaginomycotina</taxon>
        <taxon>Exobasidiomycetes</taxon>
        <taxon>Ceraceosorales</taxon>
        <taxon>Ceraceosoraceae</taxon>
        <taxon>Ceraceosorus</taxon>
    </lineage>
</organism>
<dbReference type="InterPro" id="IPR000582">
    <property type="entry name" value="Acyl-CoA-binding_protein"/>
</dbReference>
<feature type="compositionally biased region" description="Gly residues" evidence="2">
    <location>
        <begin position="276"/>
        <end position="288"/>
    </location>
</feature>
<dbReference type="GeneID" id="37032764"/>
<dbReference type="PROSITE" id="PS00880">
    <property type="entry name" value="ACB_1"/>
    <property type="match status" value="1"/>
</dbReference>
<dbReference type="OrthoDB" id="346910at2759"/>
<evidence type="ECO:0000313" key="4">
    <source>
        <dbReference type="EMBL" id="PWN40808.1"/>
    </source>
</evidence>
<dbReference type="InterPro" id="IPR014352">
    <property type="entry name" value="FERM/acyl-CoA-bd_prot_sf"/>
</dbReference>
<dbReference type="PROSITE" id="PS51228">
    <property type="entry name" value="ACB_2"/>
    <property type="match status" value="1"/>
</dbReference>
<dbReference type="Pfam" id="PF00887">
    <property type="entry name" value="ACBP"/>
    <property type="match status" value="1"/>
</dbReference>
<dbReference type="InterPro" id="IPR035984">
    <property type="entry name" value="Acyl-CoA-binding_sf"/>
</dbReference>
<dbReference type="InterPro" id="IPR022408">
    <property type="entry name" value="Acyl-CoA-binding_prot_CS"/>
</dbReference>
<feature type="compositionally biased region" description="Basic and acidic residues" evidence="2">
    <location>
        <begin position="253"/>
        <end position="263"/>
    </location>
</feature>
<feature type="compositionally biased region" description="Gly residues" evidence="2">
    <location>
        <begin position="358"/>
        <end position="367"/>
    </location>
</feature>
<evidence type="ECO:0000313" key="5">
    <source>
        <dbReference type="Proteomes" id="UP000245783"/>
    </source>
</evidence>
<dbReference type="GO" id="GO:0006631">
    <property type="term" value="P:fatty acid metabolic process"/>
    <property type="evidence" value="ECO:0007669"/>
    <property type="project" value="TreeGrafter"/>
</dbReference>
<feature type="region of interest" description="Disordered" evidence="2">
    <location>
        <begin position="504"/>
        <end position="531"/>
    </location>
</feature>
<feature type="domain" description="ACB" evidence="3">
    <location>
        <begin position="8"/>
        <end position="122"/>
    </location>
</feature>
<dbReference type="PRINTS" id="PR00689">
    <property type="entry name" value="ACOABINDINGP"/>
</dbReference>
<dbReference type="SUPFAM" id="SSF47027">
    <property type="entry name" value="Acyl-CoA binding protein"/>
    <property type="match status" value="1"/>
</dbReference>
<feature type="region of interest" description="Disordered" evidence="2">
    <location>
        <begin position="150"/>
        <end position="415"/>
    </location>
</feature>